<dbReference type="PATRIC" id="fig|1122147.4.peg.2671"/>
<sequence length="60" mass="6912">MSFNLDPDELAHLIDLLPPKDLSRIRKNLRKALVHDQIDDHLQQVLNYHDDDSAPAKPKS</sequence>
<evidence type="ECO:0000313" key="2">
    <source>
        <dbReference type="Proteomes" id="UP000050949"/>
    </source>
</evidence>
<reference evidence="1 2" key="1">
    <citation type="journal article" date="2015" name="Genome Announc.">
        <title>Expanding the biotechnology potential of lactobacilli through comparative genomics of 213 strains and associated genera.</title>
        <authorList>
            <person name="Sun Z."/>
            <person name="Harris H.M."/>
            <person name="McCann A."/>
            <person name="Guo C."/>
            <person name="Argimon S."/>
            <person name="Zhang W."/>
            <person name="Yang X."/>
            <person name="Jeffery I.B."/>
            <person name="Cooney J.C."/>
            <person name="Kagawa T.F."/>
            <person name="Liu W."/>
            <person name="Song Y."/>
            <person name="Salvetti E."/>
            <person name="Wrobel A."/>
            <person name="Rasinkangas P."/>
            <person name="Parkhill J."/>
            <person name="Rea M.C."/>
            <person name="O'Sullivan O."/>
            <person name="Ritari J."/>
            <person name="Douillard F.P."/>
            <person name="Paul Ross R."/>
            <person name="Yang R."/>
            <person name="Briner A.E."/>
            <person name="Felis G.E."/>
            <person name="de Vos W.M."/>
            <person name="Barrangou R."/>
            <person name="Klaenhammer T.R."/>
            <person name="Caufield P.W."/>
            <person name="Cui Y."/>
            <person name="Zhang H."/>
            <person name="O'Toole P.W."/>
        </authorList>
    </citation>
    <scope>NUCLEOTIDE SEQUENCE [LARGE SCALE GENOMIC DNA]</scope>
    <source>
        <strain evidence="1 2">DSM 16991</strain>
    </source>
</reference>
<protein>
    <submittedName>
        <fullName evidence="1">Uncharacterized protein</fullName>
    </submittedName>
</protein>
<comment type="caution">
    <text evidence="1">The sequence shown here is derived from an EMBL/GenBank/DDBJ whole genome shotgun (WGS) entry which is preliminary data.</text>
</comment>
<evidence type="ECO:0000313" key="1">
    <source>
        <dbReference type="EMBL" id="KRM27382.1"/>
    </source>
</evidence>
<organism evidence="1 2">
    <name type="scientific">Schleiferilactobacillus harbinensis DSM 16991</name>
    <dbReference type="NCBI Taxonomy" id="1122147"/>
    <lineage>
        <taxon>Bacteria</taxon>
        <taxon>Bacillati</taxon>
        <taxon>Bacillota</taxon>
        <taxon>Bacilli</taxon>
        <taxon>Lactobacillales</taxon>
        <taxon>Lactobacillaceae</taxon>
        <taxon>Schleiferilactobacillus</taxon>
    </lineage>
</organism>
<gene>
    <name evidence="1" type="ORF">FC91_GL002591</name>
</gene>
<dbReference type="EMBL" id="AZFW01000050">
    <property type="protein sequence ID" value="KRM27382.1"/>
    <property type="molecule type" value="Genomic_DNA"/>
</dbReference>
<name>A0A0R1XIY5_9LACO</name>
<dbReference type="AlphaFoldDB" id="A0A0R1XIY5"/>
<dbReference type="Proteomes" id="UP000050949">
    <property type="component" value="Unassembled WGS sequence"/>
</dbReference>
<proteinExistence type="predicted"/>
<dbReference type="RefSeq" id="WP_027827643.1">
    <property type="nucleotide sequence ID" value="NZ_AUEH01000005.1"/>
</dbReference>
<accession>A0A0R1XIY5</accession>